<keyword evidence="2" id="KW-1185">Reference proteome</keyword>
<dbReference type="Proteomes" id="UP000237000">
    <property type="component" value="Unassembled WGS sequence"/>
</dbReference>
<reference evidence="2" key="1">
    <citation type="submission" date="2016-06" db="EMBL/GenBank/DDBJ databases">
        <title>Parallel loss of symbiosis genes in relatives of nitrogen-fixing non-legume Parasponia.</title>
        <authorList>
            <person name="Van Velzen R."/>
            <person name="Holmer R."/>
            <person name="Bu F."/>
            <person name="Rutten L."/>
            <person name="Van Zeijl A."/>
            <person name="Liu W."/>
            <person name="Santuari L."/>
            <person name="Cao Q."/>
            <person name="Sharma T."/>
            <person name="Shen D."/>
            <person name="Roswanjaya Y."/>
            <person name="Wardhani T."/>
            <person name="Kalhor M.S."/>
            <person name="Jansen J."/>
            <person name="Van den Hoogen J."/>
            <person name="Gungor B."/>
            <person name="Hartog M."/>
            <person name="Hontelez J."/>
            <person name="Verver J."/>
            <person name="Yang W.-C."/>
            <person name="Schijlen E."/>
            <person name="Repin R."/>
            <person name="Schilthuizen M."/>
            <person name="Schranz E."/>
            <person name="Heidstra R."/>
            <person name="Miyata K."/>
            <person name="Fedorova E."/>
            <person name="Kohlen W."/>
            <person name="Bisseling T."/>
            <person name="Smit S."/>
            <person name="Geurts R."/>
        </authorList>
    </citation>
    <scope>NUCLEOTIDE SEQUENCE [LARGE SCALE GENOMIC DNA]</scope>
    <source>
        <strain evidence="2">cv. RG33-2</strain>
    </source>
</reference>
<proteinExistence type="predicted"/>
<dbReference type="InParanoid" id="A0A2P5ELS3"/>
<evidence type="ECO:0000313" key="1">
    <source>
        <dbReference type="EMBL" id="PON86490.1"/>
    </source>
</evidence>
<name>A0A2P5ELS3_TREOI</name>
<dbReference type="AlphaFoldDB" id="A0A2P5ELS3"/>
<comment type="caution">
    <text evidence="1">The sequence shown here is derived from an EMBL/GenBank/DDBJ whole genome shotgun (WGS) entry which is preliminary data.</text>
</comment>
<gene>
    <name evidence="1" type="ORF">TorRG33x02_176840</name>
</gene>
<accession>A0A2P5ELS3</accession>
<organism evidence="1 2">
    <name type="scientific">Trema orientale</name>
    <name type="common">Charcoal tree</name>
    <name type="synonym">Celtis orientalis</name>
    <dbReference type="NCBI Taxonomy" id="63057"/>
    <lineage>
        <taxon>Eukaryota</taxon>
        <taxon>Viridiplantae</taxon>
        <taxon>Streptophyta</taxon>
        <taxon>Embryophyta</taxon>
        <taxon>Tracheophyta</taxon>
        <taxon>Spermatophyta</taxon>
        <taxon>Magnoliopsida</taxon>
        <taxon>eudicotyledons</taxon>
        <taxon>Gunneridae</taxon>
        <taxon>Pentapetalae</taxon>
        <taxon>rosids</taxon>
        <taxon>fabids</taxon>
        <taxon>Rosales</taxon>
        <taxon>Cannabaceae</taxon>
        <taxon>Trema</taxon>
    </lineage>
</organism>
<sequence length="29" mass="3316">MLAFGLLEMERHSYNFLVLEVLHGGLRLG</sequence>
<dbReference type="EMBL" id="JXTC01000131">
    <property type="protein sequence ID" value="PON86490.1"/>
    <property type="molecule type" value="Genomic_DNA"/>
</dbReference>
<protein>
    <submittedName>
        <fullName evidence="1">Uncharacterized protein</fullName>
    </submittedName>
</protein>
<evidence type="ECO:0000313" key="2">
    <source>
        <dbReference type="Proteomes" id="UP000237000"/>
    </source>
</evidence>